<protein>
    <submittedName>
        <fullName evidence="8">16S rRNA (Cytosine967-C5)-methyltransferase</fullName>
    </submittedName>
</protein>
<organism evidence="8 9">
    <name type="scientific">Insolitispirillum peregrinum</name>
    <dbReference type="NCBI Taxonomy" id="80876"/>
    <lineage>
        <taxon>Bacteria</taxon>
        <taxon>Pseudomonadati</taxon>
        <taxon>Pseudomonadota</taxon>
        <taxon>Alphaproteobacteria</taxon>
        <taxon>Rhodospirillales</taxon>
        <taxon>Novispirillaceae</taxon>
        <taxon>Insolitispirillum</taxon>
    </lineage>
</organism>
<feature type="binding site" evidence="6">
    <location>
        <position position="308"/>
    </location>
    <ligand>
        <name>S-adenosyl-L-methionine</name>
        <dbReference type="ChEBI" id="CHEBI:59789"/>
    </ligand>
</feature>
<dbReference type="RefSeq" id="WP_076400518.1">
    <property type="nucleotide sequence ID" value="NZ_FTOA01000004.1"/>
</dbReference>
<dbReference type="SUPFAM" id="SSF48013">
    <property type="entry name" value="NusB-like"/>
    <property type="match status" value="1"/>
</dbReference>
<dbReference type="GO" id="GO:0003723">
    <property type="term" value="F:RNA binding"/>
    <property type="evidence" value="ECO:0007669"/>
    <property type="project" value="UniProtKB-UniRule"/>
</dbReference>
<proteinExistence type="inferred from homology"/>
<dbReference type="Proteomes" id="UP000185678">
    <property type="component" value="Unassembled WGS sequence"/>
</dbReference>
<evidence type="ECO:0000256" key="4">
    <source>
        <dbReference type="ARBA" id="ARBA00022691"/>
    </source>
</evidence>
<keyword evidence="3 6" id="KW-0808">Transferase</keyword>
<evidence type="ECO:0000256" key="6">
    <source>
        <dbReference type="PROSITE-ProRule" id="PRU01023"/>
    </source>
</evidence>
<dbReference type="PROSITE" id="PS51686">
    <property type="entry name" value="SAM_MT_RSMB_NOP"/>
    <property type="match status" value="1"/>
</dbReference>
<keyword evidence="9" id="KW-1185">Reference proteome</keyword>
<keyword evidence="5 6" id="KW-0694">RNA-binding</keyword>
<feature type="domain" description="SAM-dependent MTase RsmB/NOP-type" evidence="7">
    <location>
        <begin position="135"/>
        <end position="428"/>
    </location>
</feature>
<evidence type="ECO:0000313" key="9">
    <source>
        <dbReference type="Proteomes" id="UP000185678"/>
    </source>
</evidence>
<dbReference type="EMBL" id="FTOA01000004">
    <property type="protein sequence ID" value="SIS84166.1"/>
    <property type="molecule type" value="Genomic_DNA"/>
</dbReference>
<feature type="active site" description="Nucleophile" evidence="6">
    <location>
        <position position="361"/>
    </location>
</feature>
<accession>A0A1N7MDJ8</accession>
<keyword evidence="2 6" id="KW-0489">Methyltransferase</keyword>
<name>A0A1N7MDJ8_9PROT</name>
<evidence type="ECO:0000256" key="5">
    <source>
        <dbReference type="ARBA" id="ARBA00022884"/>
    </source>
</evidence>
<dbReference type="PROSITE" id="PS01153">
    <property type="entry name" value="NOL1_NOP2_SUN"/>
    <property type="match status" value="1"/>
</dbReference>
<evidence type="ECO:0000256" key="1">
    <source>
        <dbReference type="ARBA" id="ARBA00007494"/>
    </source>
</evidence>
<evidence type="ECO:0000259" key="7">
    <source>
        <dbReference type="PROSITE" id="PS51686"/>
    </source>
</evidence>
<dbReference type="Gene3D" id="1.10.940.10">
    <property type="entry name" value="NusB-like"/>
    <property type="match status" value="1"/>
</dbReference>
<evidence type="ECO:0000313" key="8">
    <source>
        <dbReference type="EMBL" id="SIS84166.1"/>
    </source>
</evidence>
<dbReference type="InterPro" id="IPR049560">
    <property type="entry name" value="MeTrfase_RsmB-F_NOP2_cat"/>
</dbReference>
<dbReference type="Pfam" id="PF01029">
    <property type="entry name" value="NusB"/>
    <property type="match status" value="1"/>
</dbReference>
<dbReference type="CDD" id="cd02440">
    <property type="entry name" value="AdoMet_MTases"/>
    <property type="match status" value="1"/>
</dbReference>
<dbReference type="InterPro" id="IPR006027">
    <property type="entry name" value="NusB_RsmB_TIM44"/>
</dbReference>
<comment type="similarity">
    <text evidence="1 6">Belongs to the class I-like SAM-binding methyltransferase superfamily. RsmB/NOP family.</text>
</comment>
<dbReference type="PANTHER" id="PTHR22807:SF61">
    <property type="entry name" value="NOL1_NOP2_SUN FAMILY PROTEIN _ ANTITERMINATION NUSB DOMAIN-CONTAINING PROTEIN"/>
    <property type="match status" value="1"/>
</dbReference>
<feature type="binding site" evidence="6">
    <location>
        <position position="266"/>
    </location>
    <ligand>
        <name>S-adenosyl-L-methionine</name>
        <dbReference type="ChEBI" id="CHEBI:59789"/>
    </ligand>
</feature>
<dbReference type="GO" id="GO:0008173">
    <property type="term" value="F:RNA methyltransferase activity"/>
    <property type="evidence" value="ECO:0007669"/>
    <property type="project" value="InterPro"/>
</dbReference>
<dbReference type="SUPFAM" id="SSF53335">
    <property type="entry name" value="S-adenosyl-L-methionine-dependent methyltransferases"/>
    <property type="match status" value="1"/>
</dbReference>
<dbReference type="InterPro" id="IPR001678">
    <property type="entry name" value="MeTrfase_RsmB-F_NOP2_dom"/>
</dbReference>
<dbReference type="OrthoDB" id="9810297at2"/>
<dbReference type="FunFam" id="3.40.50.150:FF:000257">
    <property type="entry name" value="16S rRNA methyltransferase"/>
    <property type="match status" value="1"/>
</dbReference>
<dbReference type="GO" id="GO:0006355">
    <property type="term" value="P:regulation of DNA-templated transcription"/>
    <property type="evidence" value="ECO:0007669"/>
    <property type="project" value="InterPro"/>
</dbReference>
<dbReference type="InterPro" id="IPR018314">
    <property type="entry name" value="RsmB/NOL1/NOP2-like_CS"/>
</dbReference>
<reference evidence="8 9" key="1">
    <citation type="submission" date="2017-01" db="EMBL/GenBank/DDBJ databases">
        <authorList>
            <person name="Mah S.A."/>
            <person name="Swanson W.J."/>
            <person name="Moy G.W."/>
            <person name="Vacquier V.D."/>
        </authorList>
    </citation>
    <scope>NUCLEOTIDE SEQUENCE [LARGE SCALE GENOMIC DNA]</scope>
    <source>
        <strain evidence="8 9">DSM 11589</strain>
    </source>
</reference>
<evidence type="ECO:0000256" key="3">
    <source>
        <dbReference type="ARBA" id="ARBA00022679"/>
    </source>
</evidence>
<dbReference type="InterPro" id="IPR023267">
    <property type="entry name" value="RCMT"/>
</dbReference>
<keyword evidence="4 6" id="KW-0949">S-adenosyl-L-methionine</keyword>
<dbReference type="PANTHER" id="PTHR22807">
    <property type="entry name" value="NOP2 YEAST -RELATED NOL1/NOP2/FMU SUN DOMAIN-CONTAINING"/>
    <property type="match status" value="1"/>
</dbReference>
<dbReference type="STRING" id="80876.SAMN05421779_10454"/>
<sequence length="428" mass="46044">MSSLPANRRAALTLFTAVLRDHKPLEDQAEQICRSLEPRDRAFVRMVVATTLRRIGQIDGVLNRCLDRPMPAKLAMVRDVLRLGVAQMVFLDTPAHAVVDTAVQLVKDGKFAPYAGLTNAILRRVARDGKAMAEAIDACRLNTPRWLWNDWVASYGEDTARAIGEAHLGEAPLDISLKPGEDPAVWAERLEAVVLPTGSLRRAAGGAVQDLPGFADGVWWIQDAAAAMPVRLLGDVQGLSVLDLCAAPGGKTCQLAAAGATVTAIDRSARRLRRVSENLARLGLSATVQDGDAIVWRPEAPVDAILLDAPCSATGTIRRHPDVARLKKPQDVLDLATTQADLLKASAEMLKPGGLVVYCTCSLQKAEGEDQIAAALETLPFVREPIRPEEIGGLAEMITPDGDLRTLPCHIPQLGGLDGFFAARLRRV</sequence>
<dbReference type="InterPro" id="IPR035926">
    <property type="entry name" value="NusB-like_sf"/>
</dbReference>
<dbReference type="PRINTS" id="PR02008">
    <property type="entry name" value="RCMTFAMILY"/>
</dbReference>
<feature type="binding site" evidence="6">
    <location>
        <position position="292"/>
    </location>
    <ligand>
        <name>S-adenosyl-L-methionine</name>
        <dbReference type="ChEBI" id="CHEBI:59789"/>
    </ligand>
</feature>
<dbReference type="GO" id="GO:0001510">
    <property type="term" value="P:RNA methylation"/>
    <property type="evidence" value="ECO:0007669"/>
    <property type="project" value="InterPro"/>
</dbReference>
<dbReference type="Gene3D" id="3.40.50.150">
    <property type="entry name" value="Vaccinia Virus protein VP39"/>
    <property type="match status" value="1"/>
</dbReference>
<dbReference type="InterPro" id="IPR029063">
    <property type="entry name" value="SAM-dependent_MTases_sf"/>
</dbReference>
<gene>
    <name evidence="8" type="ORF">SAMN05421779_10454</name>
</gene>
<evidence type="ECO:0000256" key="2">
    <source>
        <dbReference type="ARBA" id="ARBA00022603"/>
    </source>
</evidence>
<dbReference type="Pfam" id="PF01189">
    <property type="entry name" value="Methyltr_RsmB-F"/>
    <property type="match status" value="1"/>
</dbReference>
<dbReference type="AlphaFoldDB" id="A0A1N7MDJ8"/>
<feature type="binding site" evidence="6">
    <location>
        <begin position="245"/>
        <end position="251"/>
    </location>
    <ligand>
        <name>S-adenosyl-L-methionine</name>
        <dbReference type="ChEBI" id="CHEBI:59789"/>
    </ligand>
</feature>